<evidence type="ECO:0000313" key="1">
    <source>
        <dbReference type="EMBL" id="KAJ3553976.1"/>
    </source>
</evidence>
<keyword evidence="2" id="KW-1185">Reference proteome</keyword>
<protein>
    <submittedName>
        <fullName evidence="1">Uncharacterized protein</fullName>
    </submittedName>
</protein>
<dbReference type="EMBL" id="JANHOG010000477">
    <property type="protein sequence ID" value="KAJ3553976.1"/>
    <property type="molecule type" value="Genomic_DNA"/>
</dbReference>
<accession>A0ACC1T5Y5</accession>
<dbReference type="Proteomes" id="UP001148662">
    <property type="component" value="Unassembled WGS sequence"/>
</dbReference>
<organism evidence="1 2">
    <name type="scientific">Phlebia brevispora</name>
    <dbReference type="NCBI Taxonomy" id="194682"/>
    <lineage>
        <taxon>Eukaryota</taxon>
        <taxon>Fungi</taxon>
        <taxon>Dikarya</taxon>
        <taxon>Basidiomycota</taxon>
        <taxon>Agaricomycotina</taxon>
        <taxon>Agaricomycetes</taxon>
        <taxon>Polyporales</taxon>
        <taxon>Meruliaceae</taxon>
        <taxon>Phlebia</taxon>
    </lineage>
</organism>
<proteinExistence type="predicted"/>
<comment type="caution">
    <text evidence="1">The sequence shown here is derived from an EMBL/GenBank/DDBJ whole genome shotgun (WGS) entry which is preliminary data.</text>
</comment>
<reference evidence="1" key="1">
    <citation type="submission" date="2022-07" db="EMBL/GenBank/DDBJ databases">
        <title>Genome Sequence of Phlebia brevispora.</title>
        <authorList>
            <person name="Buettner E."/>
        </authorList>
    </citation>
    <scope>NUCLEOTIDE SEQUENCE</scope>
    <source>
        <strain evidence="1">MPL23</strain>
    </source>
</reference>
<gene>
    <name evidence="1" type="ORF">NM688_g3340</name>
</gene>
<name>A0ACC1T5Y5_9APHY</name>
<evidence type="ECO:0000313" key="2">
    <source>
        <dbReference type="Proteomes" id="UP001148662"/>
    </source>
</evidence>
<sequence>MSNFSFMSIHESFRWCCVATPFVCGAIPTASAMNPDQLFSAEATRREINYYGRWSPYLCVNRSKELSILIPLSRQAHGKAYELCICREREGTPVVTLLTDSSCSSDSIMGRVPLESAITTGYWEDTGAVQGVGDAVQDFYRIMRGVVARSKRNDSTNDMIKKTLVAIIDSEKPRYRAKTTISGTLSGLLQAARTTQAAVDKLCQNLCRFSENGDLTGMASERRICNSSGDLIRVVQPKDSTRSTSPSPRRRLSKRRPSTPVN</sequence>